<protein>
    <submittedName>
        <fullName evidence="1">Uncharacterized protein</fullName>
    </submittedName>
</protein>
<dbReference type="EMBL" id="CP014327">
    <property type="protein sequence ID" value="AML52937.1"/>
    <property type="molecule type" value="Genomic_DNA"/>
</dbReference>
<gene>
    <name evidence="1" type="ORF">RC74_18235</name>
</gene>
<dbReference type="KEGG" id="hat:RC74_18235"/>
<dbReference type="STRING" id="1579316.RC74_18235"/>
<reference evidence="1 2" key="1">
    <citation type="submission" date="2016-02" db="EMBL/GenBank/DDBJ databases">
        <title>Complete genome sequence of Halocynthiibacter arcticus PAMC 20958t from arctic marine sediment.</title>
        <authorList>
            <person name="Lee Y.M."/>
            <person name="Baek K."/>
            <person name="Lee H.K."/>
            <person name="Shin S.C."/>
        </authorList>
    </citation>
    <scope>NUCLEOTIDE SEQUENCE [LARGE SCALE GENOMIC DNA]</scope>
    <source>
        <strain evidence="1">PAMC 20958</strain>
    </source>
</reference>
<organism evidence="1 2">
    <name type="scientific">Falsihalocynthiibacter arcticus</name>
    <dbReference type="NCBI Taxonomy" id="1579316"/>
    <lineage>
        <taxon>Bacteria</taxon>
        <taxon>Pseudomonadati</taxon>
        <taxon>Pseudomonadota</taxon>
        <taxon>Alphaproteobacteria</taxon>
        <taxon>Rhodobacterales</taxon>
        <taxon>Roseobacteraceae</taxon>
        <taxon>Falsihalocynthiibacter</taxon>
    </lineage>
</organism>
<dbReference type="AlphaFoldDB" id="A0A126V461"/>
<keyword evidence="2" id="KW-1185">Reference proteome</keyword>
<dbReference type="RefSeq" id="WP_039000836.1">
    <property type="nucleotide sequence ID" value="NZ_CP014327.1"/>
</dbReference>
<accession>A0A126V461</accession>
<evidence type="ECO:0000313" key="1">
    <source>
        <dbReference type="EMBL" id="AML52937.1"/>
    </source>
</evidence>
<dbReference type="OrthoDB" id="7725867at2"/>
<sequence>MKTTTIQTPNEDLEHANIDVSVLLGRVAIELSGIAESASSVQHALGRTMDQVSDLCDVPIIEFQALDRMQQKLEDLSKLSILLSDATNGTSEQYVTSIQLRETLRLTSLTGRLEGNDADTFEATENNGEGNLTLF</sequence>
<evidence type="ECO:0000313" key="2">
    <source>
        <dbReference type="Proteomes" id="UP000070371"/>
    </source>
</evidence>
<dbReference type="Proteomes" id="UP000070371">
    <property type="component" value="Chromosome"/>
</dbReference>
<name>A0A126V461_9RHOB</name>
<proteinExistence type="predicted"/>